<gene>
    <name evidence="2" type="ORF">ACFFGS_09845</name>
</gene>
<keyword evidence="3" id="KW-1185">Reference proteome</keyword>
<comment type="caution">
    <text evidence="2">The sequence shown here is derived from an EMBL/GenBank/DDBJ whole genome shotgun (WGS) entry which is preliminary data.</text>
</comment>
<dbReference type="InterPro" id="IPR010982">
    <property type="entry name" value="Lambda_DNA-bd_dom_sf"/>
</dbReference>
<sequence length="136" mass="15084">MAEKDSSAKRIKAVRIKLGLTMEEFAQKIDEKASSGTVANWETGSNLPNATRLARIADLGHVSVPYLRGVSDDPGTNQWTEAMLKSAAELSQQRRNVEDAAMEFLRVLYTTAATKQDLSGYVKFLKKQTEALKHLE</sequence>
<accession>A0ABV6K4M3</accession>
<dbReference type="Pfam" id="PF01381">
    <property type="entry name" value="HTH_3"/>
    <property type="match status" value="1"/>
</dbReference>
<evidence type="ECO:0000259" key="1">
    <source>
        <dbReference type="PROSITE" id="PS50943"/>
    </source>
</evidence>
<name>A0ABV6K4M3_9LACO</name>
<organism evidence="2 3">
    <name type="scientific">Lactiplantibacillus plajomi</name>
    <dbReference type="NCBI Taxonomy" id="1457217"/>
    <lineage>
        <taxon>Bacteria</taxon>
        <taxon>Bacillati</taxon>
        <taxon>Bacillota</taxon>
        <taxon>Bacilli</taxon>
        <taxon>Lactobacillales</taxon>
        <taxon>Lactobacillaceae</taxon>
        <taxon>Lactiplantibacillus</taxon>
    </lineage>
</organism>
<dbReference type="Proteomes" id="UP001589855">
    <property type="component" value="Unassembled WGS sequence"/>
</dbReference>
<dbReference type="CDD" id="cd00093">
    <property type="entry name" value="HTH_XRE"/>
    <property type="match status" value="1"/>
</dbReference>
<proteinExistence type="predicted"/>
<evidence type="ECO:0000313" key="2">
    <source>
        <dbReference type="EMBL" id="MFC0424420.1"/>
    </source>
</evidence>
<feature type="domain" description="HTH cro/C1-type" evidence="1">
    <location>
        <begin position="11"/>
        <end position="67"/>
    </location>
</feature>
<dbReference type="RefSeq" id="WP_137645012.1">
    <property type="nucleotide sequence ID" value="NZ_BAABRM010000010.1"/>
</dbReference>
<dbReference type="SMART" id="SM00530">
    <property type="entry name" value="HTH_XRE"/>
    <property type="match status" value="1"/>
</dbReference>
<reference evidence="2 3" key="1">
    <citation type="submission" date="2024-09" db="EMBL/GenBank/DDBJ databases">
        <authorList>
            <person name="Sun Q."/>
            <person name="Mori K."/>
        </authorList>
    </citation>
    <scope>NUCLEOTIDE SEQUENCE [LARGE SCALE GENOMIC DNA]</scope>
    <source>
        <strain evidence="2 3">TBRC 4575</strain>
    </source>
</reference>
<dbReference type="EMBL" id="JBHLUK010000071">
    <property type="protein sequence ID" value="MFC0424420.1"/>
    <property type="molecule type" value="Genomic_DNA"/>
</dbReference>
<evidence type="ECO:0000313" key="3">
    <source>
        <dbReference type="Proteomes" id="UP001589855"/>
    </source>
</evidence>
<dbReference type="Gene3D" id="1.10.260.40">
    <property type="entry name" value="lambda repressor-like DNA-binding domains"/>
    <property type="match status" value="1"/>
</dbReference>
<dbReference type="SUPFAM" id="SSF47413">
    <property type="entry name" value="lambda repressor-like DNA-binding domains"/>
    <property type="match status" value="1"/>
</dbReference>
<dbReference type="PROSITE" id="PS50943">
    <property type="entry name" value="HTH_CROC1"/>
    <property type="match status" value="1"/>
</dbReference>
<protein>
    <submittedName>
        <fullName evidence="2">Helix-turn-helix domain-containing protein</fullName>
    </submittedName>
</protein>
<dbReference type="InterPro" id="IPR001387">
    <property type="entry name" value="Cro/C1-type_HTH"/>
</dbReference>